<feature type="transmembrane region" description="Helical" evidence="1">
    <location>
        <begin position="250"/>
        <end position="270"/>
    </location>
</feature>
<gene>
    <name evidence="2" type="ORF">SDC9_13377</name>
</gene>
<feature type="transmembrane region" description="Helical" evidence="1">
    <location>
        <begin position="90"/>
        <end position="109"/>
    </location>
</feature>
<feature type="transmembrane region" description="Helical" evidence="1">
    <location>
        <begin position="226"/>
        <end position="244"/>
    </location>
</feature>
<feature type="transmembrane region" description="Helical" evidence="1">
    <location>
        <begin position="115"/>
        <end position="133"/>
    </location>
</feature>
<proteinExistence type="predicted"/>
<dbReference type="PANTHER" id="PTHR33802">
    <property type="entry name" value="SI:CH211-161H7.5-RELATED"/>
    <property type="match status" value="1"/>
</dbReference>
<evidence type="ECO:0008006" key="3">
    <source>
        <dbReference type="Google" id="ProtNLM"/>
    </source>
</evidence>
<keyword evidence="1" id="KW-0472">Membrane</keyword>
<dbReference type="InterPro" id="IPR038330">
    <property type="entry name" value="TspO/MBR-related_sf"/>
</dbReference>
<sequence length="281" mass="29996">MSTIASTDKKLLPLALLSALAFVGIVVVNGLANALPLNGANTGVLSDEIPNLFVPTGLTFSIWGLIYLLLAGYVVALLKEARRGGSSAWTGPDALLFLTNAAANIGWIFAWHWRMVGLAMALMLVILGSLIGLERRNQKKLDSGGALYPAAPGGQDRGQALRRFFLTVPVRVYLGWISVATIANATALLVKTGWDGLGMDPRFWTVLAIIAGFGLALGFSLWKRQVAAPLVVVWAYAGIVVKRLQTDAPYSTPVWVAALAAALLILLSFLPGRLSCPFKKK</sequence>
<accession>A0A644TLZ0</accession>
<feature type="transmembrane region" description="Helical" evidence="1">
    <location>
        <begin position="58"/>
        <end position="78"/>
    </location>
</feature>
<evidence type="ECO:0000256" key="1">
    <source>
        <dbReference type="SAM" id="Phobius"/>
    </source>
</evidence>
<protein>
    <recommendedName>
        <fullName evidence="3">Tryptophan-rich sensory protein</fullName>
    </recommendedName>
</protein>
<dbReference type="Gene3D" id="1.20.1260.100">
    <property type="entry name" value="TspO/MBR protein"/>
    <property type="match status" value="1"/>
</dbReference>
<dbReference type="AlphaFoldDB" id="A0A644TLZ0"/>
<organism evidence="2">
    <name type="scientific">bioreactor metagenome</name>
    <dbReference type="NCBI Taxonomy" id="1076179"/>
    <lineage>
        <taxon>unclassified sequences</taxon>
        <taxon>metagenomes</taxon>
        <taxon>ecological metagenomes</taxon>
    </lineage>
</organism>
<dbReference type="PANTHER" id="PTHR33802:SF1">
    <property type="entry name" value="XK-RELATED PROTEIN"/>
    <property type="match status" value="1"/>
</dbReference>
<evidence type="ECO:0000313" key="2">
    <source>
        <dbReference type="EMBL" id="MPL67679.1"/>
    </source>
</evidence>
<keyword evidence="1" id="KW-1133">Transmembrane helix</keyword>
<reference evidence="2" key="1">
    <citation type="submission" date="2019-08" db="EMBL/GenBank/DDBJ databases">
        <authorList>
            <person name="Kucharzyk K."/>
            <person name="Murdoch R.W."/>
            <person name="Higgins S."/>
            <person name="Loffler F."/>
        </authorList>
    </citation>
    <scope>NUCLEOTIDE SEQUENCE</scope>
</reference>
<comment type="caution">
    <text evidence="2">The sequence shown here is derived from an EMBL/GenBank/DDBJ whole genome shotgun (WGS) entry which is preliminary data.</text>
</comment>
<feature type="transmembrane region" description="Helical" evidence="1">
    <location>
        <begin position="202"/>
        <end position="219"/>
    </location>
</feature>
<keyword evidence="1" id="KW-0812">Transmembrane</keyword>
<feature type="transmembrane region" description="Helical" evidence="1">
    <location>
        <begin position="172"/>
        <end position="190"/>
    </location>
</feature>
<name>A0A644TLZ0_9ZZZZ</name>
<dbReference type="EMBL" id="VSSQ01000038">
    <property type="protein sequence ID" value="MPL67679.1"/>
    <property type="molecule type" value="Genomic_DNA"/>
</dbReference>